<accession>A0ABR7YAT8</accession>
<evidence type="ECO:0000313" key="2">
    <source>
        <dbReference type="Proteomes" id="UP000651271"/>
    </source>
</evidence>
<gene>
    <name evidence="1" type="ORF">H8B04_02380</name>
</gene>
<keyword evidence="2" id="KW-1185">Reference proteome</keyword>
<dbReference type="EMBL" id="JACOIJ010000003">
    <property type="protein sequence ID" value="MBD1428423.1"/>
    <property type="molecule type" value="Genomic_DNA"/>
</dbReference>
<proteinExistence type="predicted"/>
<evidence type="ECO:0000313" key="1">
    <source>
        <dbReference type="EMBL" id="MBD1428423.1"/>
    </source>
</evidence>
<organism evidence="1 2">
    <name type="scientific">Sphingobacterium litopenaei</name>
    <dbReference type="NCBI Taxonomy" id="2763500"/>
    <lineage>
        <taxon>Bacteria</taxon>
        <taxon>Pseudomonadati</taxon>
        <taxon>Bacteroidota</taxon>
        <taxon>Sphingobacteriia</taxon>
        <taxon>Sphingobacteriales</taxon>
        <taxon>Sphingobacteriaceae</taxon>
        <taxon>Sphingobacterium</taxon>
    </lineage>
</organism>
<name>A0ABR7YAT8_9SPHI</name>
<comment type="caution">
    <text evidence="1">The sequence shown here is derived from an EMBL/GenBank/DDBJ whole genome shotgun (WGS) entry which is preliminary data.</text>
</comment>
<sequence>MMDFEVSKQLENDFEKYMFKFYAKFKRFSIEDFGAFAATLINYNVQNHLIDAKTKQEYAYFLTSLYNKGIGNRITEEHLQFISQAIASDSSVDFNIVQEIFS</sequence>
<dbReference type="Proteomes" id="UP000651271">
    <property type="component" value="Unassembled WGS sequence"/>
</dbReference>
<reference evidence="1 2" key="1">
    <citation type="submission" date="2020-08" db="EMBL/GenBank/DDBJ databases">
        <title>Sphingobacterium sp. DN04309 isolated from aquaculture water.</title>
        <authorList>
            <person name="Zhang M."/>
        </authorList>
    </citation>
    <scope>NUCLEOTIDE SEQUENCE [LARGE SCALE GENOMIC DNA]</scope>
    <source>
        <strain evidence="1 2">DN04309</strain>
    </source>
</reference>
<protein>
    <submittedName>
        <fullName evidence="1">Uncharacterized protein</fullName>
    </submittedName>
</protein>